<sequence>MRRVYISGPMTGLPDLNRPAFLEAAKKLRSYGHEVINPAEVCSSDESWPSAMRKDIRLLMDADCIVTLPGWEHSRGARLEVYVASQLEMPVYSMSTFLRLCTHAIEEVGVRQLALDL</sequence>
<dbReference type="Gene3D" id="3.40.50.450">
    <property type="match status" value="1"/>
</dbReference>
<organism evidence="2 3">
    <name type="scientific">Alicyclobacillus hesperidum</name>
    <dbReference type="NCBI Taxonomy" id="89784"/>
    <lineage>
        <taxon>Bacteria</taxon>
        <taxon>Bacillati</taxon>
        <taxon>Bacillota</taxon>
        <taxon>Bacilli</taxon>
        <taxon>Bacillales</taxon>
        <taxon>Alicyclobacillaceae</taxon>
        <taxon>Alicyclobacillus</taxon>
    </lineage>
</organism>
<reference evidence="1" key="3">
    <citation type="submission" date="2023-02" db="EMBL/GenBank/DDBJ databases">
        <title>Proposal of a novel subspecies: Alicyclobacillus hesperidum subspecies aegle.</title>
        <authorList>
            <person name="Goto K."/>
            <person name="Fujii T."/>
            <person name="Yasui K."/>
            <person name="Mochida K."/>
            <person name="Kato-Tanaka Y."/>
            <person name="Morohoshi S."/>
            <person name="An S.Y."/>
            <person name="Kasai H."/>
            <person name="Yokota A."/>
        </authorList>
    </citation>
    <scope>NUCLEOTIDE SEQUENCE</scope>
    <source>
        <strain evidence="1">DSM 12766</strain>
    </source>
</reference>
<dbReference type="InterPro" id="IPR025518">
    <property type="entry name" value="DUF4406"/>
</dbReference>
<dbReference type="EMBL" id="BSRA01000008">
    <property type="protein sequence ID" value="GLV13988.1"/>
    <property type="molecule type" value="Genomic_DNA"/>
</dbReference>
<name>A0A1H2TSJ6_9BACL</name>
<evidence type="ECO:0000313" key="3">
    <source>
        <dbReference type="Proteomes" id="UP000182589"/>
    </source>
</evidence>
<dbReference type="AlphaFoldDB" id="A0A1H2TSJ6"/>
<reference evidence="3" key="1">
    <citation type="submission" date="2016-10" db="EMBL/GenBank/DDBJ databases">
        <authorList>
            <person name="Varghese N."/>
        </authorList>
    </citation>
    <scope>NUCLEOTIDE SEQUENCE [LARGE SCALE GENOMIC DNA]</scope>
    <source>
        <strain evidence="3">DSM 12489</strain>
    </source>
</reference>
<gene>
    <name evidence="1" type="ORF">Heshes_16720</name>
    <name evidence="2" type="ORF">SAMN04489725_106114</name>
</gene>
<dbReference type="Proteomes" id="UP000182589">
    <property type="component" value="Unassembled WGS sequence"/>
</dbReference>
<protein>
    <recommendedName>
        <fullName evidence="4">Nucleoside 2-deoxyribosyltransferase</fullName>
    </recommendedName>
</protein>
<keyword evidence="3" id="KW-1185">Reference proteome</keyword>
<dbReference type="Proteomes" id="UP001157137">
    <property type="component" value="Unassembled WGS sequence"/>
</dbReference>
<dbReference type="SUPFAM" id="SSF52309">
    <property type="entry name" value="N-(deoxy)ribosyltransferase-like"/>
    <property type="match status" value="1"/>
</dbReference>
<evidence type="ECO:0000313" key="2">
    <source>
        <dbReference type="EMBL" id="SDW46906.1"/>
    </source>
</evidence>
<evidence type="ECO:0008006" key="4">
    <source>
        <dbReference type="Google" id="ProtNLM"/>
    </source>
</evidence>
<dbReference type="RefSeq" id="WP_040288222.1">
    <property type="nucleotide sequence ID" value="NZ_BSRA01000008.1"/>
</dbReference>
<evidence type="ECO:0000313" key="1">
    <source>
        <dbReference type="EMBL" id="GLV13988.1"/>
    </source>
</evidence>
<reference evidence="2" key="2">
    <citation type="submission" date="2016-10" db="EMBL/GenBank/DDBJ databases">
        <authorList>
            <person name="de Groot N.N."/>
        </authorList>
    </citation>
    <scope>NUCLEOTIDE SEQUENCE [LARGE SCALE GENOMIC DNA]</scope>
    <source>
        <strain evidence="2">DSM 12489</strain>
    </source>
</reference>
<dbReference type="Pfam" id="PF14359">
    <property type="entry name" value="DUF4406"/>
    <property type="match status" value="1"/>
</dbReference>
<accession>A0A1H2TSJ6</accession>
<dbReference type="EMBL" id="FNOJ01000006">
    <property type="protein sequence ID" value="SDW46906.1"/>
    <property type="molecule type" value="Genomic_DNA"/>
</dbReference>
<proteinExistence type="predicted"/>